<evidence type="ECO:0000313" key="4">
    <source>
        <dbReference type="Proteomes" id="UP000478052"/>
    </source>
</evidence>
<comment type="similarity">
    <text evidence="1">Belongs to the DNase II family.</text>
</comment>
<gene>
    <name evidence="3" type="ORF">FWK35_00004550</name>
</gene>
<dbReference type="GO" id="GO:0006309">
    <property type="term" value="P:apoptotic DNA fragmentation"/>
    <property type="evidence" value="ECO:0007669"/>
    <property type="project" value="TreeGrafter"/>
</dbReference>
<evidence type="ECO:0000256" key="2">
    <source>
        <dbReference type="ARBA" id="ARBA00022801"/>
    </source>
</evidence>
<name>A0A6G0ZQ45_APHCR</name>
<dbReference type="OrthoDB" id="10261598at2759"/>
<dbReference type="EMBL" id="VUJU01000045">
    <property type="protein sequence ID" value="KAF0773621.1"/>
    <property type="molecule type" value="Genomic_DNA"/>
</dbReference>
<comment type="caution">
    <text evidence="3">The sequence shown here is derived from an EMBL/GenBank/DDBJ whole genome shotgun (WGS) entry which is preliminary data.</text>
</comment>
<dbReference type="PANTHER" id="PTHR10858:SF23">
    <property type="entry name" value="DEOXYRIBONUCLEASE II"/>
    <property type="match status" value="1"/>
</dbReference>
<sequence length="365" mass="41275">MSSYKMERAFSTFVVVSMTIIVVALGDRLQCKDPNGQSVDWFTAIKLPKLKSNLSNGTIYIYMDARNPEWTYSTGIVTDEKSAIGRTVSQMYTTNQAYNESIMWIVYNDEPTNGPLTVSLGHSKGTVVADKSLGFWLVHSVPKFPQLPYQNNNSYTYPKTGIKYGQSFLCMSMTAEELDKVGNQLIYNEVLVYGSHFGGDLKSTYPDLYNATLPRVTVKNVEVRLQPLRSIEGFEFLSISKNRHFGKDLYEDYITQMAQSNVYTETWLNSRDRFNSSCSGHYKTMNIKSLTMKDIKGLENVSYKSASDHSKWAVTGKSSVPWTCIGDINRAKEQTKRGGGTVCIKSMLIWNQYKQLVSNIEKCKA</sequence>
<evidence type="ECO:0000256" key="1">
    <source>
        <dbReference type="ARBA" id="ARBA00007527"/>
    </source>
</evidence>
<evidence type="ECO:0000313" key="3">
    <source>
        <dbReference type="EMBL" id="KAF0773621.1"/>
    </source>
</evidence>
<dbReference type="InterPro" id="IPR004947">
    <property type="entry name" value="DNase_II"/>
</dbReference>
<proteinExistence type="inferred from homology"/>
<dbReference type="CDD" id="cd09120">
    <property type="entry name" value="PLDc_DNaseII_1"/>
    <property type="match status" value="1"/>
</dbReference>
<keyword evidence="2" id="KW-0378">Hydrolase</keyword>
<dbReference type="CDD" id="cd09121">
    <property type="entry name" value="PLDc_DNaseII_2"/>
    <property type="match status" value="1"/>
</dbReference>
<reference evidence="3 4" key="1">
    <citation type="submission" date="2019-08" db="EMBL/GenBank/DDBJ databases">
        <title>Whole genome of Aphis craccivora.</title>
        <authorList>
            <person name="Voronova N.V."/>
            <person name="Shulinski R.S."/>
            <person name="Bandarenka Y.V."/>
            <person name="Zhorov D.G."/>
            <person name="Warner D."/>
        </authorList>
    </citation>
    <scope>NUCLEOTIDE SEQUENCE [LARGE SCALE GENOMIC DNA]</scope>
    <source>
        <strain evidence="3">180601</strain>
        <tissue evidence="3">Whole Body</tissue>
    </source>
</reference>
<dbReference type="GO" id="GO:0004531">
    <property type="term" value="F:deoxyribonuclease II activity"/>
    <property type="evidence" value="ECO:0007669"/>
    <property type="project" value="InterPro"/>
</dbReference>
<keyword evidence="4" id="KW-1185">Reference proteome</keyword>
<dbReference type="Proteomes" id="UP000478052">
    <property type="component" value="Unassembled WGS sequence"/>
</dbReference>
<accession>A0A6G0ZQ45</accession>
<dbReference type="PANTHER" id="PTHR10858">
    <property type="entry name" value="DEOXYRIBONUCLEASE II"/>
    <property type="match status" value="1"/>
</dbReference>
<organism evidence="3 4">
    <name type="scientific">Aphis craccivora</name>
    <name type="common">Cowpea aphid</name>
    <dbReference type="NCBI Taxonomy" id="307492"/>
    <lineage>
        <taxon>Eukaryota</taxon>
        <taxon>Metazoa</taxon>
        <taxon>Ecdysozoa</taxon>
        <taxon>Arthropoda</taxon>
        <taxon>Hexapoda</taxon>
        <taxon>Insecta</taxon>
        <taxon>Pterygota</taxon>
        <taxon>Neoptera</taxon>
        <taxon>Paraneoptera</taxon>
        <taxon>Hemiptera</taxon>
        <taxon>Sternorrhyncha</taxon>
        <taxon>Aphidomorpha</taxon>
        <taxon>Aphidoidea</taxon>
        <taxon>Aphididae</taxon>
        <taxon>Aphidini</taxon>
        <taxon>Aphis</taxon>
        <taxon>Aphis</taxon>
    </lineage>
</organism>
<protein>
    <submittedName>
        <fullName evidence="3">Cell-death-related nuclease 7</fullName>
    </submittedName>
</protein>
<dbReference type="Pfam" id="PF03265">
    <property type="entry name" value="DNase_II"/>
    <property type="match status" value="1"/>
</dbReference>
<dbReference type="AlphaFoldDB" id="A0A6G0ZQ45"/>